<proteinExistence type="predicted"/>
<dbReference type="Proteomes" id="UP000033647">
    <property type="component" value="Unassembled WGS sequence"/>
</dbReference>
<dbReference type="PANTHER" id="PTHR12224:SF0">
    <property type="entry name" value="BETA-1,4-MANNOSYL-GLYCOPROTEIN 4-BETA-N-ACETYLGLUCOSAMINYLTRANSFERASE"/>
    <property type="match status" value="1"/>
</dbReference>
<organism evidence="2 3">
    <name type="scientific">Zymoseptoria brevis</name>
    <dbReference type="NCBI Taxonomy" id="1047168"/>
    <lineage>
        <taxon>Eukaryota</taxon>
        <taxon>Fungi</taxon>
        <taxon>Dikarya</taxon>
        <taxon>Ascomycota</taxon>
        <taxon>Pezizomycotina</taxon>
        <taxon>Dothideomycetes</taxon>
        <taxon>Dothideomycetidae</taxon>
        <taxon>Mycosphaerellales</taxon>
        <taxon>Mycosphaerellaceae</taxon>
        <taxon>Zymoseptoria</taxon>
    </lineage>
</organism>
<dbReference type="EMBL" id="LAFY01000444">
    <property type="protein sequence ID" value="KJX97938.1"/>
    <property type="molecule type" value="Genomic_DNA"/>
</dbReference>
<dbReference type="GO" id="GO:0003830">
    <property type="term" value="F:beta-1,4-mannosylglycoprotein 4-beta-N-acetylglucosaminyltransferase activity"/>
    <property type="evidence" value="ECO:0007669"/>
    <property type="project" value="InterPro"/>
</dbReference>
<accession>A0A0F4GL34</accession>
<feature type="transmembrane region" description="Helical" evidence="1">
    <location>
        <begin position="12"/>
        <end position="31"/>
    </location>
</feature>
<name>A0A0F4GL34_9PEZI</name>
<protein>
    <submittedName>
        <fullName evidence="2">Glycosyl transferase family 17 protein</fullName>
    </submittedName>
</protein>
<gene>
    <name evidence="2" type="ORF">TI39_contig452g00014</name>
</gene>
<dbReference type="GO" id="GO:0006044">
    <property type="term" value="P:N-acetylglucosamine metabolic process"/>
    <property type="evidence" value="ECO:0007669"/>
    <property type="project" value="TreeGrafter"/>
</dbReference>
<dbReference type="InterPro" id="IPR006813">
    <property type="entry name" value="Glyco_trans_17"/>
</dbReference>
<keyword evidence="1" id="KW-0472">Membrane</keyword>
<keyword evidence="1" id="KW-1133">Transmembrane helix</keyword>
<reference evidence="2 3" key="1">
    <citation type="submission" date="2015-03" db="EMBL/GenBank/DDBJ databases">
        <title>RNA-seq based gene annotation and comparative genomics of four Zymoseptoria species reveal species-specific pathogenicity related genes and transposable element activity.</title>
        <authorList>
            <person name="Grandaubert J."/>
            <person name="Bhattacharyya A."/>
            <person name="Stukenbrock E.H."/>
        </authorList>
    </citation>
    <scope>NUCLEOTIDE SEQUENCE [LARGE SCALE GENOMIC DNA]</scope>
    <source>
        <strain evidence="2 3">Zb18110</strain>
    </source>
</reference>
<dbReference type="PANTHER" id="PTHR12224">
    <property type="entry name" value="BETA-1,4-MANNOSYL-GLYCOPROTEIN BETA-1,4-N-ACETYLGLUCOSAMINYL-TRANSFERASE"/>
    <property type="match status" value="1"/>
</dbReference>
<evidence type="ECO:0000313" key="3">
    <source>
        <dbReference type="Proteomes" id="UP000033647"/>
    </source>
</evidence>
<dbReference type="STRING" id="1047168.A0A0F4GL34"/>
<sequence>MLSLPRRARKHVRMIMLVGFLVFASLAVVLVQHDHNRRHEVNPSLASYTTELGIGDQAILSPQDADSICRSHGFKLYQNHSRKVYDLTLFATELDWLEVRLQSLAPYVDYFVVVESDTTFTGKPKPLYLQDNWSRFKDFHHKIIHKVVHDPVVSSRIWDHEDWFRNSLLNEVLPGLQGTPAEISYGDALVVGDMDEIVRPGVMMLLRHCTFPARLVLHTDFFYYSFQWRHRGPQWTHPDATIYQGALTIPPNDLRQGLLGPGWLLVAAFRRWWDRGALYNAGWHCSSCFATLDEMRKKMHGFSHQGWNTGYNRDAGVMMDRVRNGKDLFGRPTELYDRVENNEDIPPYVLQQYREHGRFKYMLDRDGEDAGFEDWQSAMAHG</sequence>
<keyword evidence="1" id="KW-0812">Transmembrane</keyword>
<keyword evidence="2" id="KW-0808">Transferase</keyword>
<dbReference type="AlphaFoldDB" id="A0A0F4GL34"/>
<evidence type="ECO:0000256" key="1">
    <source>
        <dbReference type="SAM" id="Phobius"/>
    </source>
</evidence>
<dbReference type="OrthoDB" id="6474464at2759"/>
<dbReference type="GO" id="GO:0016020">
    <property type="term" value="C:membrane"/>
    <property type="evidence" value="ECO:0007669"/>
    <property type="project" value="InterPro"/>
</dbReference>
<keyword evidence="3" id="KW-1185">Reference proteome</keyword>
<evidence type="ECO:0000313" key="2">
    <source>
        <dbReference type="EMBL" id="KJX97938.1"/>
    </source>
</evidence>
<comment type="caution">
    <text evidence="2">The sequence shown here is derived from an EMBL/GenBank/DDBJ whole genome shotgun (WGS) entry which is preliminary data.</text>
</comment>
<dbReference type="Pfam" id="PF04724">
    <property type="entry name" value="Glyco_transf_17"/>
    <property type="match status" value="2"/>
</dbReference>